<dbReference type="AlphaFoldDB" id="A0A9P5Y2K5"/>
<dbReference type="OrthoDB" id="842664at2759"/>
<keyword evidence="6" id="KW-0539">Nucleus</keyword>
<dbReference type="InterPro" id="IPR007125">
    <property type="entry name" value="H2A/H2B/H3"/>
</dbReference>
<evidence type="ECO:0000256" key="2">
    <source>
        <dbReference type="ARBA" id="ARBA00004286"/>
    </source>
</evidence>
<accession>A0A9P5Y2K5</accession>
<dbReference type="Pfam" id="PF00125">
    <property type="entry name" value="Histone"/>
    <property type="match status" value="1"/>
</dbReference>
<comment type="similarity">
    <text evidence="3">Belongs to the histone H3 family.</text>
</comment>
<keyword evidence="5" id="KW-0238">DNA-binding</keyword>
<keyword evidence="7" id="KW-0544">Nucleosome core</keyword>
<dbReference type="InterPro" id="IPR009072">
    <property type="entry name" value="Histone-fold"/>
</dbReference>
<dbReference type="GO" id="GO:0030527">
    <property type="term" value="F:structural constituent of chromatin"/>
    <property type="evidence" value="ECO:0007669"/>
    <property type="project" value="InterPro"/>
</dbReference>
<dbReference type="CDD" id="cd22911">
    <property type="entry name" value="HFD_H3"/>
    <property type="match status" value="1"/>
</dbReference>
<evidence type="ECO:0000313" key="11">
    <source>
        <dbReference type="Proteomes" id="UP000807353"/>
    </source>
</evidence>
<proteinExistence type="inferred from homology"/>
<organism evidence="10 11">
    <name type="scientific">Collybia nuda</name>
    <dbReference type="NCBI Taxonomy" id="64659"/>
    <lineage>
        <taxon>Eukaryota</taxon>
        <taxon>Fungi</taxon>
        <taxon>Dikarya</taxon>
        <taxon>Basidiomycota</taxon>
        <taxon>Agaricomycotina</taxon>
        <taxon>Agaricomycetes</taxon>
        <taxon>Agaricomycetidae</taxon>
        <taxon>Agaricales</taxon>
        <taxon>Tricholomatineae</taxon>
        <taxon>Clitocybaceae</taxon>
        <taxon>Collybia</taxon>
    </lineage>
</organism>
<dbReference type="InterPro" id="IPR000164">
    <property type="entry name" value="Histone_H3/CENP-A"/>
</dbReference>
<dbReference type="GO" id="GO:0000786">
    <property type="term" value="C:nucleosome"/>
    <property type="evidence" value="ECO:0007669"/>
    <property type="project" value="UniProtKB-KW"/>
</dbReference>
<evidence type="ECO:0000256" key="4">
    <source>
        <dbReference type="ARBA" id="ARBA00022454"/>
    </source>
</evidence>
<evidence type="ECO:0000256" key="6">
    <source>
        <dbReference type="ARBA" id="ARBA00023242"/>
    </source>
</evidence>
<evidence type="ECO:0000259" key="9">
    <source>
        <dbReference type="Pfam" id="PF00125"/>
    </source>
</evidence>
<dbReference type="SMART" id="SM00428">
    <property type="entry name" value="H3"/>
    <property type="match status" value="1"/>
</dbReference>
<dbReference type="PANTHER" id="PTHR11426">
    <property type="entry name" value="HISTONE H3"/>
    <property type="match status" value="1"/>
</dbReference>
<comment type="subcellular location">
    <subcellularLocation>
        <location evidence="2">Chromosome</location>
    </subcellularLocation>
    <subcellularLocation>
        <location evidence="1">Nucleus</location>
    </subcellularLocation>
</comment>
<evidence type="ECO:0000256" key="5">
    <source>
        <dbReference type="ARBA" id="ARBA00023125"/>
    </source>
</evidence>
<sequence>MARTKLSARKSIGGKGKTLKKPTFPPGYGEGKNGQIMIKSLVGFKYAHKALSSSITGTESHLHHSRPGTVALREIRKFQKSTKHLIPKLPMQRLIREIAAEYKDDLQFQPSAIEALHEACEAYIAEYLNHANLVALHAKRVTIQPKDMELVKKIRGQSL</sequence>
<feature type="domain" description="Core Histone H2A/H2B/H3" evidence="9">
    <location>
        <begin position="67"/>
        <end position="153"/>
    </location>
</feature>
<dbReference type="Proteomes" id="UP000807353">
    <property type="component" value="Unassembled WGS sequence"/>
</dbReference>
<dbReference type="Gene3D" id="1.10.20.10">
    <property type="entry name" value="Histone, subunit A"/>
    <property type="match status" value="1"/>
</dbReference>
<dbReference type="EMBL" id="MU150283">
    <property type="protein sequence ID" value="KAF9461539.1"/>
    <property type="molecule type" value="Genomic_DNA"/>
</dbReference>
<evidence type="ECO:0000256" key="8">
    <source>
        <dbReference type="SAM" id="MobiDB-lite"/>
    </source>
</evidence>
<dbReference type="SUPFAM" id="SSF47113">
    <property type="entry name" value="Histone-fold"/>
    <property type="match status" value="1"/>
</dbReference>
<protein>
    <submittedName>
        <fullName evidence="10">DNA binding protein</fullName>
    </submittedName>
</protein>
<evidence type="ECO:0000256" key="1">
    <source>
        <dbReference type="ARBA" id="ARBA00004123"/>
    </source>
</evidence>
<keyword evidence="11" id="KW-1185">Reference proteome</keyword>
<dbReference type="GO" id="GO:0003677">
    <property type="term" value="F:DNA binding"/>
    <property type="evidence" value="ECO:0007669"/>
    <property type="project" value="UniProtKB-KW"/>
</dbReference>
<dbReference type="GO" id="GO:0046982">
    <property type="term" value="F:protein heterodimerization activity"/>
    <property type="evidence" value="ECO:0007669"/>
    <property type="project" value="InterPro"/>
</dbReference>
<keyword evidence="4" id="KW-0158">Chromosome</keyword>
<gene>
    <name evidence="10" type="ORF">BDZ94DRAFT_1310553</name>
</gene>
<reference evidence="10" key="1">
    <citation type="submission" date="2020-11" db="EMBL/GenBank/DDBJ databases">
        <authorList>
            <consortium name="DOE Joint Genome Institute"/>
            <person name="Ahrendt S."/>
            <person name="Riley R."/>
            <person name="Andreopoulos W."/>
            <person name="Labutti K."/>
            <person name="Pangilinan J."/>
            <person name="Ruiz-Duenas F.J."/>
            <person name="Barrasa J.M."/>
            <person name="Sanchez-Garcia M."/>
            <person name="Camarero S."/>
            <person name="Miyauchi S."/>
            <person name="Serrano A."/>
            <person name="Linde D."/>
            <person name="Babiker R."/>
            <person name="Drula E."/>
            <person name="Ayuso-Fernandez I."/>
            <person name="Pacheco R."/>
            <person name="Padilla G."/>
            <person name="Ferreira P."/>
            <person name="Barriuso J."/>
            <person name="Kellner H."/>
            <person name="Castanera R."/>
            <person name="Alfaro M."/>
            <person name="Ramirez L."/>
            <person name="Pisabarro A.G."/>
            <person name="Kuo A."/>
            <person name="Tritt A."/>
            <person name="Lipzen A."/>
            <person name="He G."/>
            <person name="Yan M."/>
            <person name="Ng V."/>
            <person name="Cullen D."/>
            <person name="Martin F."/>
            <person name="Rosso M.-N."/>
            <person name="Henrissat B."/>
            <person name="Hibbett D."/>
            <person name="Martinez A.T."/>
            <person name="Grigoriev I.V."/>
        </authorList>
    </citation>
    <scope>NUCLEOTIDE SEQUENCE</scope>
    <source>
        <strain evidence="10">CBS 247.69</strain>
    </source>
</reference>
<evidence type="ECO:0000256" key="3">
    <source>
        <dbReference type="ARBA" id="ARBA00010343"/>
    </source>
</evidence>
<evidence type="ECO:0000256" key="7">
    <source>
        <dbReference type="ARBA" id="ARBA00023269"/>
    </source>
</evidence>
<evidence type="ECO:0000313" key="10">
    <source>
        <dbReference type="EMBL" id="KAF9461539.1"/>
    </source>
</evidence>
<dbReference type="GO" id="GO:0005634">
    <property type="term" value="C:nucleus"/>
    <property type="evidence" value="ECO:0007669"/>
    <property type="project" value="UniProtKB-SubCell"/>
</dbReference>
<comment type="caution">
    <text evidence="10">The sequence shown here is derived from an EMBL/GenBank/DDBJ whole genome shotgun (WGS) entry which is preliminary data.</text>
</comment>
<feature type="region of interest" description="Disordered" evidence="8">
    <location>
        <begin position="1"/>
        <end position="30"/>
    </location>
</feature>
<dbReference type="FunFam" id="1.10.20.10:FF:000085">
    <property type="entry name" value="Histone H3.2"/>
    <property type="match status" value="1"/>
</dbReference>
<name>A0A9P5Y2K5_9AGAR</name>